<dbReference type="EMBL" id="JACXAH010000018">
    <property type="protein sequence ID" value="MBD1373143.1"/>
    <property type="molecule type" value="Genomic_DNA"/>
</dbReference>
<accession>A0A926NGY3</accession>
<gene>
    <name evidence="3" type="ORF">IC620_12335</name>
</gene>
<evidence type="ECO:0000313" key="3">
    <source>
        <dbReference type="EMBL" id="MBD1373143.1"/>
    </source>
</evidence>
<comment type="caution">
    <text evidence="3">The sequence shown here is derived from an EMBL/GenBank/DDBJ whole genome shotgun (WGS) entry which is preliminary data.</text>
</comment>
<keyword evidence="4" id="KW-1185">Reference proteome</keyword>
<dbReference type="InterPro" id="IPR008490">
    <property type="entry name" value="Transposase_InsH_N"/>
</dbReference>
<evidence type="ECO:0000259" key="2">
    <source>
        <dbReference type="Pfam" id="PF05598"/>
    </source>
</evidence>
<evidence type="ECO:0000256" key="1">
    <source>
        <dbReference type="SAM" id="MobiDB-lite"/>
    </source>
</evidence>
<name>A0A926NGY3_9BACL</name>
<feature type="domain" description="Transposase InsH N-terminal" evidence="2">
    <location>
        <begin position="46"/>
        <end position="119"/>
    </location>
</feature>
<feature type="region of interest" description="Disordered" evidence="1">
    <location>
        <begin position="262"/>
        <end position="293"/>
    </location>
</feature>
<reference evidence="3" key="1">
    <citation type="submission" date="2020-09" db="EMBL/GenBank/DDBJ databases">
        <title>A novel bacterium of genus Hazenella, isolated from South China Sea.</title>
        <authorList>
            <person name="Huang H."/>
            <person name="Mo K."/>
            <person name="Hu Y."/>
        </authorList>
    </citation>
    <scope>NUCLEOTIDE SEQUENCE</scope>
    <source>
        <strain evidence="3">IB182357</strain>
    </source>
</reference>
<sequence length="396" mass="45915">MFKKGKTHQQKNLFGPYYGYSEAMKKRLENSWASSFFEHIFLAIREERFAVLYSEKYSRPNVPVQTMVSLLILKELNQLTDEALIDAFYFDYRFDHALGIENIDSERICINTLTHFRKRLLTYEVQTGRDLLGEEIAFLSEHLAESIQLDRSFGRMDSMLISSNCKKMSRIELIYTVNRNMVRAMNTLDGIDIPETYQAYLKPSHQKEMLYRLHMDETQTRTDFLLEQSLALYHLMKSSDQGKETEAFTHLARLIEEQTVETEEGTRIPLRGNELPSGNLNNPSDPDATFRKKGNTTSVGYTLNFLEIRDRDKNVGLLLHYDVKANCYSDQAFGEDFVTHHPLMESLHTLVCDGAYDRVETLKKAKEKQVEFHVTIMTGGTCIKQQIPVDHFVVDQ</sequence>
<organism evidence="3 4">
    <name type="scientific">Polycladospora coralii</name>
    <dbReference type="NCBI Taxonomy" id="2771432"/>
    <lineage>
        <taxon>Bacteria</taxon>
        <taxon>Bacillati</taxon>
        <taxon>Bacillota</taxon>
        <taxon>Bacilli</taxon>
        <taxon>Bacillales</taxon>
        <taxon>Thermoactinomycetaceae</taxon>
        <taxon>Polycladospora</taxon>
    </lineage>
</organism>
<evidence type="ECO:0000313" key="4">
    <source>
        <dbReference type="Proteomes" id="UP000661691"/>
    </source>
</evidence>
<dbReference type="Pfam" id="PF05598">
    <property type="entry name" value="DUF772"/>
    <property type="match status" value="1"/>
</dbReference>
<protein>
    <submittedName>
        <fullName evidence="3">Transposase</fullName>
    </submittedName>
</protein>
<dbReference type="Proteomes" id="UP000661691">
    <property type="component" value="Unassembled WGS sequence"/>
</dbReference>
<dbReference type="RefSeq" id="WP_191142332.1">
    <property type="nucleotide sequence ID" value="NZ_JACXAH010000018.1"/>
</dbReference>
<dbReference type="AlphaFoldDB" id="A0A926NGY3"/>
<proteinExistence type="predicted"/>